<reference evidence="1" key="1">
    <citation type="journal article" date="2020" name="mSystems">
        <title>Genome- and Community-Level Interaction Insights into Carbon Utilization and Element Cycling Functions of Hydrothermarchaeota in Hydrothermal Sediment.</title>
        <authorList>
            <person name="Zhou Z."/>
            <person name="Liu Y."/>
            <person name="Xu W."/>
            <person name="Pan J."/>
            <person name="Luo Z.H."/>
            <person name="Li M."/>
        </authorList>
    </citation>
    <scope>NUCLEOTIDE SEQUENCE [LARGE SCALE GENOMIC DNA]</scope>
    <source>
        <strain evidence="1">HyVt-185</strain>
    </source>
</reference>
<evidence type="ECO:0000313" key="1">
    <source>
        <dbReference type="EMBL" id="HDM36258.1"/>
    </source>
</evidence>
<protein>
    <submittedName>
        <fullName evidence="1">Uncharacterized protein</fullName>
    </submittedName>
</protein>
<gene>
    <name evidence="1" type="ORF">ENG09_03255</name>
</gene>
<proteinExistence type="predicted"/>
<comment type="caution">
    <text evidence="1">The sequence shown here is derived from an EMBL/GenBank/DDBJ whole genome shotgun (WGS) entry which is preliminary data.</text>
</comment>
<sequence length="258" mass="28204">MIFADTCPEPSDYVSKSEWCTCWPEDTCADTCVQHKGCLGNTPYVEMYTSDCTWDIGCWLGIASCTFSSTSGTKYVQQGVYILPECAGDTPNCCDGDCVDLNGDVNNCGSCGHVCTASGYCDPSCENGVCKEEGNASKCGDPDLWKCEGCTCVPRICHDEGDKPSEPGWTGGDYFNPKAQGSCYQGDILKGSDSCIGGSTLEEWYCDSNLCKSQTKNCNDYEEESKFCSVSGNSLKLQTYDWYSTDPIQRRKRNFIEA</sequence>
<dbReference type="AlphaFoldDB" id="A0A7C1B5D2"/>
<dbReference type="EMBL" id="DQZR01000134">
    <property type="protein sequence ID" value="HDM36258.1"/>
    <property type="molecule type" value="Genomic_DNA"/>
</dbReference>
<dbReference type="Proteomes" id="UP000885863">
    <property type="component" value="Unassembled WGS sequence"/>
</dbReference>
<name>A0A7C1B5D2_9EURY</name>
<organism evidence="1">
    <name type="scientific">Candidatus Syntropharchaeum butanivorans</name>
    <dbReference type="NCBI Taxonomy" id="1839936"/>
    <lineage>
        <taxon>Archaea</taxon>
        <taxon>Methanobacteriati</taxon>
        <taxon>Methanobacteriota</taxon>
        <taxon>Stenosarchaea group</taxon>
        <taxon>Methanomicrobia</taxon>
        <taxon>Methanosarcinales</taxon>
        <taxon>ANME-2 cluster</taxon>
        <taxon>Candidatus Syntropharchaeum</taxon>
    </lineage>
</organism>
<accession>A0A7C1B5D2</accession>